<evidence type="ECO:0000256" key="1">
    <source>
        <dbReference type="ARBA" id="ARBA00004123"/>
    </source>
</evidence>
<dbReference type="InterPro" id="IPR016024">
    <property type="entry name" value="ARM-type_fold"/>
</dbReference>
<evidence type="ECO:0000256" key="3">
    <source>
        <dbReference type="ARBA" id="ARBA00022737"/>
    </source>
</evidence>
<dbReference type="GO" id="GO:0051604">
    <property type="term" value="P:protein maturation"/>
    <property type="evidence" value="ECO:0007669"/>
    <property type="project" value="UniProtKB-UniRule"/>
</dbReference>
<keyword evidence="5" id="KW-0234">DNA repair</keyword>
<accession>A0A9P7Z2Q1</accession>
<dbReference type="InterPro" id="IPR039920">
    <property type="entry name" value="MMS19"/>
</dbReference>
<feature type="domain" description="MMS19 N-terminal" evidence="7">
    <location>
        <begin position="73"/>
        <end position="334"/>
    </location>
</feature>
<keyword evidence="3" id="KW-0677">Repeat</keyword>
<dbReference type="PANTHER" id="PTHR12891">
    <property type="entry name" value="DNA REPAIR/TRANSCRIPTION PROTEIN MET18/MMS19"/>
    <property type="match status" value="1"/>
</dbReference>
<dbReference type="GO" id="GO:0006281">
    <property type="term" value="P:DNA repair"/>
    <property type="evidence" value="ECO:0007669"/>
    <property type="project" value="UniProtKB-UniRule"/>
</dbReference>
<dbReference type="GO" id="GO:0016226">
    <property type="term" value="P:iron-sulfur cluster assembly"/>
    <property type="evidence" value="ECO:0007669"/>
    <property type="project" value="UniProtKB-UniRule"/>
</dbReference>
<dbReference type="OrthoDB" id="342900at2759"/>
<name>A0A9P7Z2Q1_9HELO</name>
<dbReference type="InterPro" id="IPR011989">
    <property type="entry name" value="ARM-like"/>
</dbReference>
<comment type="function">
    <text evidence="5">Key component of the cytosolic iron-sulfur protein assembly (CIA) complex, a multiprotein complex that mediates the incorporation of iron-sulfur cluster into apoproteins specifically involved in DNA metabolism and genomic integrity. In the CIA complex, MMS19 acts as an adapter between early-acting CIA components and a subset of cellular target iron-sulfur proteins.</text>
</comment>
<protein>
    <recommendedName>
        <fullName evidence="5">MMS19 nucleotide excision repair protein</fullName>
    </recommendedName>
</protein>
<evidence type="ECO:0000259" key="7">
    <source>
        <dbReference type="Pfam" id="PF14500"/>
    </source>
</evidence>
<evidence type="ECO:0000256" key="5">
    <source>
        <dbReference type="RuleBase" id="RU367072"/>
    </source>
</evidence>
<dbReference type="GO" id="GO:0005634">
    <property type="term" value="C:nucleus"/>
    <property type="evidence" value="ECO:0007669"/>
    <property type="project" value="UniProtKB-SubCell"/>
</dbReference>
<keyword evidence="5" id="KW-0227">DNA damage</keyword>
<keyword evidence="9" id="KW-1185">Reference proteome</keyword>
<comment type="similarity">
    <text evidence="2 5">Belongs to the MET18/MMS19 family.</text>
</comment>
<dbReference type="Gene3D" id="1.25.10.10">
    <property type="entry name" value="Leucine-rich Repeat Variant"/>
    <property type="match status" value="1"/>
</dbReference>
<evidence type="ECO:0000313" key="9">
    <source>
        <dbReference type="Proteomes" id="UP000887226"/>
    </source>
</evidence>
<dbReference type="GO" id="GO:0097361">
    <property type="term" value="C:cytosolic [4Fe-4S] assembly targeting complex"/>
    <property type="evidence" value="ECO:0007669"/>
    <property type="project" value="UniProtKB-UniRule"/>
</dbReference>
<keyword evidence="4 5" id="KW-0539">Nucleus</keyword>
<dbReference type="EMBL" id="MU253923">
    <property type="protein sequence ID" value="KAG9244196.1"/>
    <property type="molecule type" value="Genomic_DNA"/>
</dbReference>
<evidence type="ECO:0000259" key="6">
    <source>
        <dbReference type="Pfam" id="PF12460"/>
    </source>
</evidence>
<feature type="domain" description="MMS19 C-terminal" evidence="6">
    <location>
        <begin position="650"/>
        <end position="1075"/>
    </location>
</feature>
<comment type="subcellular location">
    <subcellularLocation>
        <location evidence="1 5">Nucleus</location>
    </subcellularLocation>
</comment>
<dbReference type="SUPFAM" id="SSF48371">
    <property type="entry name" value="ARM repeat"/>
    <property type="match status" value="1"/>
</dbReference>
<dbReference type="InterPro" id="IPR024687">
    <property type="entry name" value="MMS19_C"/>
</dbReference>
<comment type="caution">
    <text evidence="8">The sequence shown here is derived from an EMBL/GenBank/DDBJ whole genome shotgun (WGS) entry which is preliminary data.</text>
</comment>
<organism evidence="8 9">
    <name type="scientific">Calycina marina</name>
    <dbReference type="NCBI Taxonomy" id="1763456"/>
    <lineage>
        <taxon>Eukaryota</taxon>
        <taxon>Fungi</taxon>
        <taxon>Dikarya</taxon>
        <taxon>Ascomycota</taxon>
        <taxon>Pezizomycotina</taxon>
        <taxon>Leotiomycetes</taxon>
        <taxon>Helotiales</taxon>
        <taxon>Pezizellaceae</taxon>
        <taxon>Calycina</taxon>
    </lineage>
</organism>
<dbReference type="AlphaFoldDB" id="A0A9P7Z2Q1"/>
<evidence type="ECO:0000256" key="2">
    <source>
        <dbReference type="ARBA" id="ARBA00009340"/>
    </source>
</evidence>
<sequence>MASTIDNGGGGAPLPHAHRDRTVQECLETELDSEHATIVQDIAGRIDLGVYTITALVRDTQYYITENAPLPQVARAMGIMAEILAQVQVPLARADIHVFAQYLWDRLINSGSDVQYRAGVQQSAEALGALINMGKNWPRQDSAEVVTAVFAVDGNGVLKDLKASGRLSLLKVLALLVKEYAKELKRDIGGDNVGRGLVSMAQLEKDPSCLRVLFGMYEELGKSWELQSETYVLIWESYVRYFPITLAKAATDPSVPKPDELRALLAACFVSNDIYAPEAFPRLIDMLDTNQDLSANTKKDVFDTMVACISGYGFAVVLEWAPKIWESIKFEIWNGENEDFISSSLKVINALGKKLSTNIQDWDDELNIVARFVIGILKECTGKILDSRQRFMLSTGRIIHALSCASMYMFSWLPKKVLPSLLTLWGELSLNSEKTSLLDVFNRGLQARYDVESQLMADFKANTLNEATIAYSIDGGQRILKSLAPFKERLVEVYWSALRESAAAAEGYPAFRINTIQGLASLMSMKDFLSDMERGAIIDSLNGIVLAADQRDDIFAAATVALKEVSIADPERYRTITLPHFMSKFAEKTDEEAMVHILDPLLQISCTSVCTFESKAEPDAQLLIFNAYQRCLLDLVSKLSLTETLQLVLLLSAIRRGIELFDNVLKSEPTTSSATHPYFFIVYELFAKFVVIHKGASVAYVGLKGDTTSIHRVHLRRALSLLGDIATLALRSSQTTAANNFLYGSAYFGPSRIWTLFCDLDKDLQTIGQTQMDVQRGPKDKCMVMALSMSLIAGVRREDKNRLGLHIGEVAKAMIQNVVQGDDNSTPYTRVAALEFLQVLVNKFGASSDIIPSEDGITLAEYLEKMVESTSSNTDNVQVNRIYQTLAYYTTAAVNRCDPSDRKFVKLMVEGIPKRKLGKKVAQSFRMLMAPSSGVLDKANFAIVRPLRQGRLYAYVVDDLVALWRTSPHAKLKSKYMVALVGVLSFLKPSVYLENADAIFPLLLEGTNIEDDDWTKLACITCIRTIIPFRPKTVTSHLDSVISRMTDRTRNTYFSPSDSNVQCRSAAIDVLALLTKHIEGNELMRRKSKVIIELNIAVDDMSTVVRDGAQRCKLAWFNLAEGQ</sequence>
<dbReference type="PANTHER" id="PTHR12891:SF0">
    <property type="entry name" value="MMS19 NUCLEOTIDE EXCISION REPAIR PROTEIN HOMOLOG"/>
    <property type="match status" value="1"/>
</dbReference>
<evidence type="ECO:0000256" key="4">
    <source>
        <dbReference type="ARBA" id="ARBA00023242"/>
    </source>
</evidence>
<evidence type="ECO:0000313" key="8">
    <source>
        <dbReference type="EMBL" id="KAG9244196.1"/>
    </source>
</evidence>
<proteinExistence type="inferred from homology"/>
<dbReference type="Pfam" id="PF12460">
    <property type="entry name" value="MMS19_C"/>
    <property type="match status" value="1"/>
</dbReference>
<dbReference type="Proteomes" id="UP000887226">
    <property type="component" value="Unassembled WGS sequence"/>
</dbReference>
<dbReference type="InterPro" id="IPR029240">
    <property type="entry name" value="MMS19_N"/>
</dbReference>
<dbReference type="Pfam" id="PF14500">
    <property type="entry name" value="MMS19_N"/>
    <property type="match status" value="1"/>
</dbReference>
<gene>
    <name evidence="8" type="ORF">BJ878DRAFT_507394</name>
</gene>
<reference evidence="8" key="1">
    <citation type="journal article" date="2021" name="IMA Fungus">
        <title>Genomic characterization of three marine fungi, including Emericellopsis atlantica sp. nov. with signatures of a generalist lifestyle and marine biomass degradation.</title>
        <authorList>
            <person name="Hagestad O.C."/>
            <person name="Hou L."/>
            <person name="Andersen J.H."/>
            <person name="Hansen E.H."/>
            <person name="Altermark B."/>
            <person name="Li C."/>
            <person name="Kuhnert E."/>
            <person name="Cox R.J."/>
            <person name="Crous P.W."/>
            <person name="Spatafora J.W."/>
            <person name="Lail K."/>
            <person name="Amirebrahimi M."/>
            <person name="Lipzen A."/>
            <person name="Pangilinan J."/>
            <person name="Andreopoulos W."/>
            <person name="Hayes R.D."/>
            <person name="Ng V."/>
            <person name="Grigoriev I.V."/>
            <person name="Jackson S.A."/>
            <person name="Sutton T.D.S."/>
            <person name="Dobson A.D.W."/>
            <person name="Rama T."/>
        </authorList>
    </citation>
    <scope>NUCLEOTIDE SEQUENCE</scope>
    <source>
        <strain evidence="8">TRa3180A</strain>
    </source>
</reference>